<evidence type="ECO:0000313" key="3">
    <source>
        <dbReference type="Proteomes" id="UP000202809"/>
    </source>
</evidence>
<dbReference type="GeneID" id="955887"/>
<name>Q993I3_9GAMA</name>
<dbReference type="Gene3D" id="1.10.510.10">
    <property type="entry name" value="Transferase(Phosphotransferase) domain 1"/>
    <property type="match status" value="1"/>
</dbReference>
<dbReference type="OrthoDB" id="7740at10239"/>
<reference evidence="2 3" key="2">
    <citation type="journal article" date="2002" name="J. Virol.">
        <title>Complete genomic sequence of an Epstein-Barr virus-related herpesvirus naturally infecting a new world primate: a defining point in the evolution of oncogenic lymphocryptoviruses.</title>
        <authorList>
            <person name="Rivailler P."/>
            <person name="Cho Y.G."/>
            <person name="Wang F."/>
        </authorList>
    </citation>
    <scope>NUCLEOTIDE SEQUENCE [LARGE SCALE GENOMIC DNA]</scope>
    <source>
        <strain evidence="2 3">CJ0149</strain>
    </source>
</reference>
<feature type="domain" description="Protein kinase" evidence="1">
    <location>
        <begin position="82"/>
        <end position="413"/>
    </location>
</feature>
<protein>
    <submittedName>
        <fullName evidence="2">ORF27</fullName>
    </submittedName>
</protein>
<organism evidence="2 3">
    <name type="scientific">callitrichine gammaherpesvirus 3</name>
    <name type="common">Marmoset lymphocryptovirus</name>
    <dbReference type="NCBI Taxonomy" id="106331"/>
    <lineage>
        <taxon>Viruses</taxon>
        <taxon>Duplodnaviria</taxon>
        <taxon>Heunggongvirae</taxon>
        <taxon>Peploviricota</taxon>
        <taxon>Herviviricetes</taxon>
        <taxon>Herpesvirales</taxon>
        <taxon>Orthoherpesviridae</taxon>
        <taxon>Gammaherpesvirinae</taxon>
        <taxon>Lymphocryptovirus</taxon>
        <taxon>Lymphocryptovirus callitrichinegamma3</taxon>
    </lineage>
</organism>
<dbReference type="InterPro" id="IPR011009">
    <property type="entry name" value="Kinase-like_dom_sf"/>
</dbReference>
<dbReference type="RefSeq" id="NP_733880.1">
    <property type="nucleotide sequence ID" value="NC_004367.1"/>
</dbReference>
<proteinExistence type="predicted"/>
<evidence type="ECO:0000259" key="1">
    <source>
        <dbReference type="PROSITE" id="PS50011"/>
    </source>
</evidence>
<dbReference type="KEGG" id="vg:955887"/>
<dbReference type="InterPro" id="IPR008266">
    <property type="entry name" value="Tyr_kinase_AS"/>
</dbReference>
<dbReference type="EMBL" id="AF319782">
    <property type="protein sequence ID" value="AAK38235.1"/>
    <property type="molecule type" value="Genomic_DNA"/>
</dbReference>
<dbReference type="InterPro" id="IPR000719">
    <property type="entry name" value="Prot_kinase_dom"/>
</dbReference>
<dbReference type="Proteomes" id="UP000202809">
    <property type="component" value="Segment"/>
</dbReference>
<accession>Q993I3</accession>
<evidence type="ECO:0000313" key="2">
    <source>
        <dbReference type="EMBL" id="AAK38235.1"/>
    </source>
</evidence>
<keyword evidence="3" id="KW-1185">Reference proteome</keyword>
<sequence length="448" mass="50819">MEENTAMDTNLMNSQQISLSAGAWNNSHRSQNNTLDVLENLTVIDYFTFQHRHLKVTNIDKRTETLFVKLPDQMTTCDHEPISFNHLLGAGSYGAVYTHGTDATVKVYDSISELYHELMVCDMIQIGKEKSENGKTAALIDYLSACTHCHALFLTPYRCSLQDFDYWTDLVIDPLVQGFKGLKDALHFLNKNCGLFHSDVSPSNILVDFTPHLWHMGKLVLTDFGNATLHSGNKMLDVRLKSSKGRQLYKMYYQREPFTVAKDTYKPFMLLSRCYVLRMMGKELDPVTCGPMNDKTALNMDLQCLGYSLLYCLVKLADTTNKIPYPYPNVGLPRSDAAYYLQFAAIKIVLLEVLSQLWNMDVNLGITSCGEVKCVALSQDHLSQFVRWCKSFKKRFAESQFFNCRMRLEHPELPELVGELLATDYFSAGPIPAYLGAQHGIIELEASL</sequence>
<dbReference type="SUPFAM" id="SSF56112">
    <property type="entry name" value="Protein kinase-like (PK-like)"/>
    <property type="match status" value="1"/>
</dbReference>
<dbReference type="PROSITE" id="PS00109">
    <property type="entry name" value="PROTEIN_KINASE_TYR"/>
    <property type="match status" value="1"/>
</dbReference>
<dbReference type="GO" id="GO:0004672">
    <property type="term" value="F:protein kinase activity"/>
    <property type="evidence" value="ECO:0007669"/>
    <property type="project" value="InterPro"/>
</dbReference>
<reference evidence="2 3" key="1">
    <citation type="journal article" date="2001" name="Proc. Natl. Acad. Sci. U.S.A.">
        <title>An Epstein-Barr-related herpesvirus from marmoset lymphomas.</title>
        <authorList>
            <person name="Cho Y."/>
            <person name="Ramer J."/>
            <person name="Rivailler P."/>
            <person name="Quink C."/>
            <person name="Garber R.L."/>
            <person name="Beier D.R."/>
            <person name="Wang F."/>
        </authorList>
    </citation>
    <scope>NUCLEOTIDE SEQUENCE [LARGE SCALE GENOMIC DNA]</scope>
    <source>
        <strain evidence="2 3">CJ0149</strain>
    </source>
</reference>
<dbReference type="PROSITE" id="PS50011">
    <property type="entry name" value="PROTEIN_KINASE_DOM"/>
    <property type="match status" value="1"/>
</dbReference>
<dbReference type="GO" id="GO:0005524">
    <property type="term" value="F:ATP binding"/>
    <property type="evidence" value="ECO:0007669"/>
    <property type="project" value="InterPro"/>
</dbReference>